<keyword evidence="6" id="KW-1185">Reference proteome</keyword>
<dbReference type="PANTHER" id="PTHR43392:SF2">
    <property type="entry name" value="AAA-TYPE ATPASE FAMILY PROTEIN _ ANKYRIN REPEAT FAMILY PROTEIN"/>
    <property type="match status" value="1"/>
</dbReference>
<dbReference type="STRING" id="392015.SAMN05421543_107134"/>
<dbReference type="eggNOG" id="COG0464">
    <property type="taxonomic scope" value="Bacteria"/>
</dbReference>
<dbReference type="InterPro" id="IPR041627">
    <property type="entry name" value="AAA_lid_6"/>
</dbReference>
<dbReference type="InterPro" id="IPR027417">
    <property type="entry name" value="P-loop_NTPase"/>
</dbReference>
<dbReference type="InterPro" id="IPR000641">
    <property type="entry name" value="CbxX/CfxQ"/>
</dbReference>
<evidence type="ECO:0000313" key="6">
    <source>
        <dbReference type="Proteomes" id="UP000183508"/>
    </source>
</evidence>
<dbReference type="GO" id="GO:0005524">
    <property type="term" value="F:ATP binding"/>
    <property type="evidence" value="ECO:0007669"/>
    <property type="project" value="UniProtKB-KW"/>
</dbReference>
<dbReference type="InterPro" id="IPR003959">
    <property type="entry name" value="ATPase_AAA_core"/>
</dbReference>
<evidence type="ECO:0000313" key="5">
    <source>
        <dbReference type="EMBL" id="SFU76596.1"/>
    </source>
</evidence>
<dbReference type="Pfam" id="PF00004">
    <property type="entry name" value="AAA"/>
    <property type="match status" value="1"/>
</dbReference>
<dbReference type="Gene3D" id="1.10.8.60">
    <property type="match status" value="1"/>
</dbReference>
<name>A0A1I7IUJ7_9BACL</name>
<comment type="similarity">
    <text evidence="1">Belongs to the CbxX/CfxQ family.</text>
</comment>
<dbReference type="EMBL" id="FPBV01000007">
    <property type="protein sequence ID" value="SFU76596.1"/>
    <property type="molecule type" value="Genomic_DNA"/>
</dbReference>
<protein>
    <submittedName>
        <fullName evidence="5">Stage V sporulation protein K</fullName>
    </submittedName>
</protein>
<dbReference type="PRINTS" id="PR00819">
    <property type="entry name" value="CBXCFQXSUPER"/>
</dbReference>
<gene>
    <name evidence="5" type="ORF">SAMN05421543_107134</name>
</gene>
<evidence type="ECO:0000256" key="2">
    <source>
        <dbReference type="ARBA" id="ARBA00022741"/>
    </source>
</evidence>
<organism evidence="5 6">
    <name type="scientific">Alicyclobacillus macrosporangiidus</name>
    <dbReference type="NCBI Taxonomy" id="392015"/>
    <lineage>
        <taxon>Bacteria</taxon>
        <taxon>Bacillati</taxon>
        <taxon>Bacillota</taxon>
        <taxon>Bacilli</taxon>
        <taxon>Bacillales</taxon>
        <taxon>Alicyclobacillaceae</taxon>
        <taxon>Alicyclobacillus</taxon>
    </lineage>
</organism>
<proteinExistence type="inferred from homology"/>
<keyword evidence="3" id="KW-0067">ATP-binding</keyword>
<dbReference type="CDD" id="cd00009">
    <property type="entry name" value="AAA"/>
    <property type="match status" value="1"/>
</dbReference>
<dbReference type="SMART" id="SM00382">
    <property type="entry name" value="AAA"/>
    <property type="match status" value="1"/>
</dbReference>
<dbReference type="PANTHER" id="PTHR43392">
    <property type="entry name" value="AAA-TYPE ATPASE FAMILY PROTEIN / ANKYRIN REPEAT FAMILY PROTEIN"/>
    <property type="match status" value="1"/>
</dbReference>
<dbReference type="Proteomes" id="UP000183508">
    <property type="component" value="Unassembled WGS sequence"/>
</dbReference>
<dbReference type="GO" id="GO:0016887">
    <property type="term" value="F:ATP hydrolysis activity"/>
    <property type="evidence" value="ECO:0007669"/>
    <property type="project" value="InterPro"/>
</dbReference>
<dbReference type="InterPro" id="IPR003593">
    <property type="entry name" value="AAA+_ATPase"/>
</dbReference>
<evidence type="ECO:0000256" key="3">
    <source>
        <dbReference type="ARBA" id="ARBA00022840"/>
    </source>
</evidence>
<dbReference type="RefSeq" id="WP_245783899.1">
    <property type="nucleotide sequence ID" value="NZ_FPBV01000007.1"/>
</dbReference>
<dbReference type="InterPro" id="IPR050773">
    <property type="entry name" value="CbxX/CfxQ_RuBisCO_ESX"/>
</dbReference>
<dbReference type="Gene3D" id="3.40.50.300">
    <property type="entry name" value="P-loop containing nucleotide triphosphate hydrolases"/>
    <property type="match status" value="1"/>
</dbReference>
<sequence length="310" mass="35220">MIDQYRHGQIALQEALKHLSGDPGAEPVPSEPRWTKERLASILSELDTLVGLEPVKAVVREIFAYLYMQERRRQHHLQCEPVVLHMVFKGNPGTGKTTVARMLARMFHACGLLEGGHLVEVERADLVGEYIGHTAQKTREVVKKALGGVLFIDEAYSLARGGEKDFGREAIDCLVKSMEDHRNEFIAIIAGYEAEMDWFLATNPGLPSRFPIHITFPDYDVSALLEIARRTAAQRQYRLSPEAEVKLRNHLEGVRRVAPAAEFSNARFVRNVIEKAIRRQALRLFDVPRLSRDQAMTLQPEDFRWEGIMP</sequence>
<evidence type="ECO:0000256" key="1">
    <source>
        <dbReference type="ARBA" id="ARBA00010378"/>
    </source>
</evidence>
<dbReference type="Pfam" id="PF17866">
    <property type="entry name" value="AAA_lid_6"/>
    <property type="match status" value="1"/>
</dbReference>
<dbReference type="AlphaFoldDB" id="A0A1I7IUJ7"/>
<keyword evidence="2" id="KW-0547">Nucleotide-binding</keyword>
<reference evidence="6" key="1">
    <citation type="submission" date="2016-10" db="EMBL/GenBank/DDBJ databases">
        <authorList>
            <person name="Varghese N."/>
        </authorList>
    </citation>
    <scope>NUCLEOTIDE SEQUENCE [LARGE SCALE GENOMIC DNA]</scope>
    <source>
        <strain evidence="6">DSM 17980</strain>
    </source>
</reference>
<dbReference type="FunFam" id="3.40.50.300:FF:000216">
    <property type="entry name" value="Type VII secretion ATPase EccA"/>
    <property type="match status" value="1"/>
</dbReference>
<feature type="domain" description="AAA+ ATPase" evidence="4">
    <location>
        <begin position="82"/>
        <end position="220"/>
    </location>
</feature>
<accession>A0A1I7IUJ7</accession>
<evidence type="ECO:0000259" key="4">
    <source>
        <dbReference type="SMART" id="SM00382"/>
    </source>
</evidence>
<dbReference type="SUPFAM" id="SSF52540">
    <property type="entry name" value="P-loop containing nucleoside triphosphate hydrolases"/>
    <property type="match status" value="1"/>
</dbReference>